<comment type="caution">
    <text evidence="2">The sequence shown here is derived from an EMBL/GenBank/DDBJ whole genome shotgun (WGS) entry which is preliminary data.</text>
</comment>
<proteinExistence type="predicted"/>
<protein>
    <submittedName>
        <fullName evidence="2">3206_t:CDS:1</fullName>
    </submittedName>
</protein>
<gene>
    <name evidence="2" type="ORF">RFULGI_LOCUS18817</name>
</gene>
<dbReference type="AlphaFoldDB" id="A0A9N9K6Q4"/>
<accession>A0A9N9K6Q4</accession>
<sequence length="39" mass="4708">KDGTKDEANTSEKERLFDTSKENEKYSNVKKRRRKYGRD</sequence>
<evidence type="ECO:0000313" key="2">
    <source>
        <dbReference type="EMBL" id="CAG8811652.1"/>
    </source>
</evidence>
<dbReference type="EMBL" id="CAJVPZ010085748">
    <property type="protein sequence ID" value="CAG8811652.1"/>
    <property type="molecule type" value="Genomic_DNA"/>
</dbReference>
<feature type="region of interest" description="Disordered" evidence="1">
    <location>
        <begin position="1"/>
        <end position="39"/>
    </location>
</feature>
<dbReference type="Proteomes" id="UP000789396">
    <property type="component" value="Unassembled WGS sequence"/>
</dbReference>
<organism evidence="2 3">
    <name type="scientific">Racocetra fulgida</name>
    <dbReference type="NCBI Taxonomy" id="60492"/>
    <lineage>
        <taxon>Eukaryota</taxon>
        <taxon>Fungi</taxon>
        <taxon>Fungi incertae sedis</taxon>
        <taxon>Mucoromycota</taxon>
        <taxon>Glomeromycotina</taxon>
        <taxon>Glomeromycetes</taxon>
        <taxon>Diversisporales</taxon>
        <taxon>Gigasporaceae</taxon>
        <taxon>Racocetra</taxon>
    </lineage>
</organism>
<feature type="compositionally biased region" description="Basic and acidic residues" evidence="1">
    <location>
        <begin position="1"/>
        <end position="27"/>
    </location>
</feature>
<reference evidence="2" key="1">
    <citation type="submission" date="2021-06" db="EMBL/GenBank/DDBJ databases">
        <authorList>
            <person name="Kallberg Y."/>
            <person name="Tangrot J."/>
            <person name="Rosling A."/>
        </authorList>
    </citation>
    <scope>NUCLEOTIDE SEQUENCE</scope>
    <source>
        <strain evidence="2">IN212</strain>
    </source>
</reference>
<keyword evidence="3" id="KW-1185">Reference proteome</keyword>
<feature type="non-terminal residue" evidence="2">
    <location>
        <position position="1"/>
    </location>
</feature>
<feature type="compositionally biased region" description="Basic residues" evidence="1">
    <location>
        <begin position="28"/>
        <end position="39"/>
    </location>
</feature>
<evidence type="ECO:0000313" key="3">
    <source>
        <dbReference type="Proteomes" id="UP000789396"/>
    </source>
</evidence>
<name>A0A9N9K6Q4_9GLOM</name>
<evidence type="ECO:0000256" key="1">
    <source>
        <dbReference type="SAM" id="MobiDB-lite"/>
    </source>
</evidence>
<feature type="non-terminal residue" evidence="2">
    <location>
        <position position="39"/>
    </location>
</feature>